<gene>
    <name evidence="2" type="ORF">DPMN_006564</name>
</gene>
<dbReference type="Proteomes" id="UP000828390">
    <property type="component" value="Unassembled WGS sequence"/>
</dbReference>
<dbReference type="AlphaFoldDB" id="A0A9D4MU90"/>
<dbReference type="EMBL" id="JAIWYP010000001">
    <property type="protein sequence ID" value="KAH3882621.1"/>
    <property type="molecule type" value="Genomic_DNA"/>
</dbReference>
<sequence>MTRQSLTWNPNEKGREGSLEAPGAGTWMQMQSKLAKHGGSCRYSPRSETSGGSWLAT</sequence>
<name>A0A9D4MU90_DREPO</name>
<evidence type="ECO:0000256" key="1">
    <source>
        <dbReference type="SAM" id="MobiDB-lite"/>
    </source>
</evidence>
<comment type="caution">
    <text evidence="2">The sequence shown here is derived from an EMBL/GenBank/DDBJ whole genome shotgun (WGS) entry which is preliminary data.</text>
</comment>
<evidence type="ECO:0000313" key="2">
    <source>
        <dbReference type="EMBL" id="KAH3882621.1"/>
    </source>
</evidence>
<accession>A0A9D4MU90</accession>
<protein>
    <submittedName>
        <fullName evidence="2">Uncharacterized protein</fullName>
    </submittedName>
</protein>
<reference evidence="2" key="1">
    <citation type="journal article" date="2019" name="bioRxiv">
        <title>The Genome of the Zebra Mussel, Dreissena polymorpha: A Resource for Invasive Species Research.</title>
        <authorList>
            <person name="McCartney M.A."/>
            <person name="Auch B."/>
            <person name="Kono T."/>
            <person name="Mallez S."/>
            <person name="Zhang Y."/>
            <person name="Obille A."/>
            <person name="Becker A."/>
            <person name="Abrahante J.E."/>
            <person name="Garbe J."/>
            <person name="Badalamenti J.P."/>
            <person name="Herman A."/>
            <person name="Mangelson H."/>
            <person name="Liachko I."/>
            <person name="Sullivan S."/>
            <person name="Sone E.D."/>
            <person name="Koren S."/>
            <person name="Silverstein K.A.T."/>
            <person name="Beckman K.B."/>
            <person name="Gohl D.M."/>
        </authorList>
    </citation>
    <scope>NUCLEOTIDE SEQUENCE</scope>
    <source>
        <strain evidence="2">Duluth1</strain>
        <tissue evidence="2">Whole animal</tissue>
    </source>
</reference>
<proteinExistence type="predicted"/>
<feature type="compositionally biased region" description="Polar residues" evidence="1">
    <location>
        <begin position="46"/>
        <end position="57"/>
    </location>
</feature>
<reference evidence="2" key="2">
    <citation type="submission" date="2020-11" db="EMBL/GenBank/DDBJ databases">
        <authorList>
            <person name="McCartney M.A."/>
            <person name="Auch B."/>
            <person name="Kono T."/>
            <person name="Mallez S."/>
            <person name="Becker A."/>
            <person name="Gohl D.M."/>
            <person name="Silverstein K.A.T."/>
            <person name="Koren S."/>
            <person name="Bechman K.B."/>
            <person name="Herman A."/>
            <person name="Abrahante J.E."/>
            <person name="Garbe J."/>
        </authorList>
    </citation>
    <scope>NUCLEOTIDE SEQUENCE</scope>
    <source>
        <strain evidence="2">Duluth1</strain>
        <tissue evidence="2">Whole animal</tissue>
    </source>
</reference>
<keyword evidence="3" id="KW-1185">Reference proteome</keyword>
<feature type="compositionally biased region" description="Polar residues" evidence="1">
    <location>
        <begin position="1"/>
        <end position="10"/>
    </location>
</feature>
<feature type="region of interest" description="Disordered" evidence="1">
    <location>
        <begin position="1"/>
        <end position="57"/>
    </location>
</feature>
<organism evidence="2 3">
    <name type="scientific">Dreissena polymorpha</name>
    <name type="common">Zebra mussel</name>
    <name type="synonym">Mytilus polymorpha</name>
    <dbReference type="NCBI Taxonomy" id="45954"/>
    <lineage>
        <taxon>Eukaryota</taxon>
        <taxon>Metazoa</taxon>
        <taxon>Spiralia</taxon>
        <taxon>Lophotrochozoa</taxon>
        <taxon>Mollusca</taxon>
        <taxon>Bivalvia</taxon>
        <taxon>Autobranchia</taxon>
        <taxon>Heteroconchia</taxon>
        <taxon>Euheterodonta</taxon>
        <taxon>Imparidentia</taxon>
        <taxon>Neoheterodontei</taxon>
        <taxon>Myida</taxon>
        <taxon>Dreissenoidea</taxon>
        <taxon>Dreissenidae</taxon>
        <taxon>Dreissena</taxon>
    </lineage>
</organism>
<evidence type="ECO:0000313" key="3">
    <source>
        <dbReference type="Proteomes" id="UP000828390"/>
    </source>
</evidence>